<keyword evidence="3" id="KW-0050">Antiport</keyword>
<feature type="transmembrane region" description="Helical" evidence="9">
    <location>
        <begin position="366"/>
        <end position="384"/>
    </location>
</feature>
<feature type="transmembrane region" description="Helical" evidence="9">
    <location>
        <begin position="269"/>
        <end position="293"/>
    </location>
</feature>
<comment type="subcellular location">
    <subcellularLocation>
        <location evidence="1">Cell membrane</location>
        <topology evidence="1">Multi-pass membrane protein</topology>
    </subcellularLocation>
    <subcellularLocation>
        <location evidence="8">Membrane</location>
        <topology evidence="8">Multi-pass membrane protein</topology>
    </subcellularLocation>
</comment>
<dbReference type="NCBIfam" id="NF005818">
    <property type="entry name" value="PRK07691.1"/>
    <property type="match status" value="1"/>
</dbReference>
<protein>
    <submittedName>
        <fullName evidence="11">Multicomponent Na+:H+ antiporter subunit D</fullName>
    </submittedName>
</protein>
<keyword evidence="12" id="KW-1185">Reference proteome</keyword>
<organism evidence="11 12">
    <name type="scientific">Paenibacillus hunanensis</name>
    <dbReference type="NCBI Taxonomy" id="539262"/>
    <lineage>
        <taxon>Bacteria</taxon>
        <taxon>Bacillati</taxon>
        <taxon>Bacillota</taxon>
        <taxon>Bacilli</taxon>
        <taxon>Bacillales</taxon>
        <taxon>Paenibacillaceae</taxon>
        <taxon>Paenibacillus</taxon>
    </lineage>
</organism>
<feature type="transmembrane region" description="Helical" evidence="9">
    <location>
        <begin position="6"/>
        <end position="23"/>
    </location>
</feature>
<evidence type="ECO:0000256" key="2">
    <source>
        <dbReference type="ARBA" id="ARBA00005346"/>
    </source>
</evidence>
<keyword evidence="4" id="KW-1003">Cell membrane</keyword>
<dbReference type="PANTHER" id="PTHR42703">
    <property type="entry name" value="NADH DEHYDROGENASE"/>
    <property type="match status" value="1"/>
</dbReference>
<evidence type="ECO:0000256" key="6">
    <source>
        <dbReference type="ARBA" id="ARBA00022989"/>
    </source>
</evidence>
<comment type="caution">
    <text evidence="11">The sequence shown here is derived from an EMBL/GenBank/DDBJ whole genome shotgun (WGS) entry which is preliminary data.</text>
</comment>
<feature type="transmembrane region" description="Helical" evidence="9">
    <location>
        <begin position="69"/>
        <end position="98"/>
    </location>
</feature>
<dbReference type="Proteomes" id="UP001185028">
    <property type="component" value="Unassembled WGS sequence"/>
</dbReference>
<dbReference type="InterPro" id="IPR003918">
    <property type="entry name" value="NADH_UbQ_OxRdtase"/>
</dbReference>
<feature type="transmembrane region" description="Helical" evidence="9">
    <location>
        <begin position="110"/>
        <end position="126"/>
    </location>
</feature>
<evidence type="ECO:0000256" key="1">
    <source>
        <dbReference type="ARBA" id="ARBA00004651"/>
    </source>
</evidence>
<evidence type="ECO:0000259" key="10">
    <source>
        <dbReference type="Pfam" id="PF00361"/>
    </source>
</evidence>
<dbReference type="Pfam" id="PF00361">
    <property type="entry name" value="Proton_antipo_M"/>
    <property type="match status" value="1"/>
</dbReference>
<evidence type="ECO:0000256" key="5">
    <source>
        <dbReference type="ARBA" id="ARBA00022692"/>
    </source>
</evidence>
<name>A0ABU1J1H8_9BACL</name>
<evidence type="ECO:0000256" key="9">
    <source>
        <dbReference type="SAM" id="Phobius"/>
    </source>
</evidence>
<sequence length="528" mass="57448">MANNLLIFPLLIPLVAAVLQIFGRSHIRFQRIVGAISMLLCVGIAVVLVGEVHMSGIQILPMGGWVAPYGIVLVADMFAALLVLTSSILGAVCLFYAFASIGEEREKHHFYPFFQFLLVGVNGSFLTGDLFNLFVCFEVMLISSYALIVLGGTKRQLRETLKYILINIVSSSLFVATMAYLYAATGTLNMAHLSERITEVGQNGILSVIALMLLTVFSLKAGLFLFYWLPGPYTSPPTVVTAIFAALLTKVGLYAIMRTFTLIFYQDMGFVYTLIGWLGIVTMILGVIGAIAYREVNRILAYNVIAGVGLIAFGLATANRAGLEGAIFYMLHDMIIKALLFMLAGIMIGAAGTARLQQMSGLIKRIPLTGWMFFVSALALAGVPPLSGFVGKLLIVQGGFERGWYTLTILSLLTSLVMLYSVMRIFMLGFWGKERPLADEQKEIPDEVYREWITEAGNPSLLPDASENVLDHRWGTFRPKALMASASVLFVLVIAIGLGAGWIQTYIAEAASVLVQPAVYVQAILGGG</sequence>
<reference evidence="11 12" key="1">
    <citation type="submission" date="2023-07" db="EMBL/GenBank/DDBJ databases">
        <title>Genomic Encyclopedia of Type Strains, Phase IV (KMG-IV): sequencing the most valuable type-strain genomes for metagenomic binning, comparative biology and taxonomic classification.</title>
        <authorList>
            <person name="Goeker M."/>
        </authorList>
    </citation>
    <scope>NUCLEOTIDE SEQUENCE [LARGE SCALE GENOMIC DNA]</scope>
    <source>
        <strain evidence="11 12">DSM 22170</strain>
    </source>
</reference>
<keyword evidence="5 8" id="KW-0812">Transmembrane</keyword>
<feature type="transmembrane region" description="Helical" evidence="9">
    <location>
        <begin position="204"/>
        <end position="227"/>
    </location>
</feature>
<proteinExistence type="inferred from homology"/>
<feature type="domain" description="NADH:quinone oxidoreductase/Mrp antiporter transmembrane" evidence="10">
    <location>
        <begin position="128"/>
        <end position="416"/>
    </location>
</feature>
<keyword evidence="7 9" id="KW-0472">Membrane</keyword>
<dbReference type="PRINTS" id="PR01437">
    <property type="entry name" value="NUOXDRDTASE4"/>
</dbReference>
<feature type="transmembrane region" description="Helical" evidence="9">
    <location>
        <begin position="334"/>
        <end position="354"/>
    </location>
</feature>
<dbReference type="InterPro" id="IPR001750">
    <property type="entry name" value="ND/Mrp_TM"/>
</dbReference>
<dbReference type="EMBL" id="JAVDQH010000011">
    <property type="protein sequence ID" value="MDR6245041.1"/>
    <property type="molecule type" value="Genomic_DNA"/>
</dbReference>
<feature type="transmembrane region" description="Helical" evidence="9">
    <location>
        <begin position="300"/>
        <end position="322"/>
    </location>
</feature>
<feature type="transmembrane region" description="Helical" evidence="9">
    <location>
        <begin position="481"/>
        <end position="503"/>
    </location>
</feature>
<keyword evidence="3" id="KW-0813">Transport</keyword>
<accession>A0ABU1J1H8</accession>
<feature type="transmembrane region" description="Helical" evidence="9">
    <location>
        <begin position="239"/>
        <end position="257"/>
    </location>
</feature>
<comment type="similarity">
    <text evidence="2">Belongs to the CPA3 antiporters (TC 2.A.63) subunit D family.</text>
</comment>
<feature type="transmembrane region" description="Helical" evidence="9">
    <location>
        <begin position="132"/>
        <end position="151"/>
    </location>
</feature>
<evidence type="ECO:0000313" key="11">
    <source>
        <dbReference type="EMBL" id="MDR6245041.1"/>
    </source>
</evidence>
<feature type="transmembrane region" description="Helical" evidence="9">
    <location>
        <begin position="163"/>
        <end position="184"/>
    </location>
</feature>
<dbReference type="InterPro" id="IPR050586">
    <property type="entry name" value="CPA3_Na-H_Antiporter_D"/>
</dbReference>
<evidence type="ECO:0000313" key="12">
    <source>
        <dbReference type="Proteomes" id="UP001185028"/>
    </source>
</evidence>
<evidence type="ECO:0000256" key="4">
    <source>
        <dbReference type="ARBA" id="ARBA00022475"/>
    </source>
</evidence>
<feature type="transmembrane region" description="Helical" evidence="9">
    <location>
        <begin position="32"/>
        <end position="49"/>
    </location>
</feature>
<gene>
    <name evidence="11" type="ORF">JOC58_002939</name>
</gene>
<keyword evidence="6 9" id="KW-1133">Transmembrane helix</keyword>
<feature type="transmembrane region" description="Helical" evidence="9">
    <location>
        <begin position="404"/>
        <end position="426"/>
    </location>
</feature>
<evidence type="ECO:0000256" key="3">
    <source>
        <dbReference type="ARBA" id="ARBA00022449"/>
    </source>
</evidence>
<evidence type="ECO:0000256" key="8">
    <source>
        <dbReference type="RuleBase" id="RU000320"/>
    </source>
</evidence>
<dbReference type="RefSeq" id="WP_188773451.1">
    <property type="nucleotide sequence ID" value="NZ_BMMB01000001.1"/>
</dbReference>
<evidence type="ECO:0000256" key="7">
    <source>
        <dbReference type="ARBA" id="ARBA00023136"/>
    </source>
</evidence>
<dbReference type="PANTHER" id="PTHR42703:SF1">
    <property type="entry name" value="NA(+)_H(+) ANTIPORTER SUBUNIT D1"/>
    <property type="match status" value="1"/>
</dbReference>